<dbReference type="EMBL" id="JAGGLL010000028">
    <property type="protein sequence ID" value="MBP2023426.1"/>
    <property type="molecule type" value="Genomic_DNA"/>
</dbReference>
<evidence type="ECO:0000313" key="1">
    <source>
        <dbReference type="EMBL" id="MBP2023426.1"/>
    </source>
</evidence>
<sequence length="56" mass="6515">MFKSFYDPEVEKMGAQKEKENIARNLLRKGFNIEIVAETTELSLERVKELAKEVVN</sequence>
<dbReference type="Proteomes" id="UP001519308">
    <property type="component" value="Unassembled WGS sequence"/>
</dbReference>
<name>A0ABS4K6L2_9CLOT</name>
<proteinExistence type="predicted"/>
<comment type="caution">
    <text evidence="1">The sequence shown here is derived from an EMBL/GenBank/DDBJ whole genome shotgun (WGS) entry which is preliminary data.</text>
</comment>
<reference evidence="1 2" key="1">
    <citation type="submission" date="2021-03" db="EMBL/GenBank/DDBJ databases">
        <title>Genomic Encyclopedia of Type Strains, Phase IV (KMG-IV): sequencing the most valuable type-strain genomes for metagenomic binning, comparative biology and taxonomic classification.</title>
        <authorList>
            <person name="Goeker M."/>
        </authorList>
    </citation>
    <scope>NUCLEOTIDE SEQUENCE [LARGE SCALE GENOMIC DNA]</scope>
    <source>
        <strain evidence="1 2">DSM 28650</strain>
    </source>
</reference>
<gene>
    <name evidence="1" type="ORF">J2Z44_003263</name>
</gene>
<evidence type="ECO:0000313" key="2">
    <source>
        <dbReference type="Proteomes" id="UP001519308"/>
    </source>
</evidence>
<protein>
    <submittedName>
        <fullName evidence="1">SOS response regulatory protein OraA/RecX</fullName>
    </submittedName>
</protein>
<dbReference type="RefSeq" id="WP_162830934.1">
    <property type="nucleotide sequence ID" value="NZ_JAGGLL010000028.1"/>
</dbReference>
<organism evidence="1 2">
    <name type="scientific">Clostridium punense</name>
    <dbReference type="NCBI Taxonomy" id="1054297"/>
    <lineage>
        <taxon>Bacteria</taxon>
        <taxon>Bacillati</taxon>
        <taxon>Bacillota</taxon>
        <taxon>Clostridia</taxon>
        <taxon>Eubacteriales</taxon>
        <taxon>Clostridiaceae</taxon>
        <taxon>Clostridium</taxon>
    </lineage>
</organism>
<keyword evidence="2" id="KW-1185">Reference proteome</keyword>
<accession>A0ABS4K6L2</accession>